<evidence type="ECO:0000313" key="3">
    <source>
        <dbReference type="Proteomes" id="UP000177057"/>
    </source>
</evidence>
<feature type="transmembrane region" description="Helical" evidence="1">
    <location>
        <begin position="274"/>
        <end position="295"/>
    </location>
</feature>
<feature type="transmembrane region" description="Helical" evidence="1">
    <location>
        <begin position="237"/>
        <end position="267"/>
    </location>
</feature>
<feature type="transmembrane region" description="Helical" evidence="1">
    <location>
        <begin position="436"/>
        <end position="454"/>
    </location>
</feature>
<dbReference type="AlphaFoldDB" id="A0A1F5N411"/>
<evidence type="ECO:0000313" key="2">
    <source>
        <dbReference type="EMBL" id="OGE72396.1"/>
    </source>
</evidence>
<keyword evidence="1" id="KW-1133">Transmembrane helix</keyword>
<sequence>MRLIIFFIALALSTAVLYQSIFYRWFGYETIPAPITDEFDYAWHGLSLRQYGLPIGWTILGHIYKEPKYQSRKASLDKFGIIADGKRIDLREFQKDRRPLIAVKEIDYTKGLEHMLFVAPFFDHPPLGGLIYSLGVGSEIKEFAEVKPAEFRRPALVLAIVTATLLFIFICLITNNPWIATLTVIIYSTVPTYLLATRTAFAENAEPPFILTHLIVLFLAVRSYTEQLNKRLILPALAFSGFVGGLAFLIKEPAIGFLLGSVALLLINKLPKRYILVFLFALLIPIGSYLIWGLWLQKDLFLGILQTQAGRGYFGAIKLVTMMEALKFKNFPVDGWWIWGFISFLFISLKLKQKKLLFLLIPLFSHFLLVLFLASSNYPWYFLSMIPFLAGCSAILIWQIYEDPKIATAYAFFFIPFSSSYYWGRVALNLEQNITHYRYAFVIFTVLLALRLIFGKFKIVKIIWFLFLFILIQKIITFNQLFIPYLISHWGNLPIPSLPNF</sequence>
<accession>A0A1F5N411</accession>
<dbReference type="Proteomes" id="UP000177057">
    <property type="component" value="Unassembled WGS sequence"/>
</dbReference>
<protein>
    <submittedName>
        <fullName evidence="2">Uncharacterized protein</fullName>
    </submittedName>
</protein>
<keyword evidence="1" id="KW-0472">Membrane</keyword>
<reference evidence="2 3" key="1">
    <citation type="journal article" date="2016" name="Nat. Commun.">
        <title>Thousands of microbial genomes shed light on interconnected biogeochemical processes in an aquifer system.</title>
        <authorList>
            <person name="Anantharaman K."/>
            <person name="Brown C.T."/>
            <person name="Hug L.A."/>
            <person name="Sharon I."/>
            <person name="Castelle C.J."/>
            <person name="Probst A.J."/>
            <person name="Thomas B.C."/>
            <person name="Singh A."/>
            <person name="Wilkins M.J."/>
            <person name="Karaoz U."/>
            <person name="Brodie E.L."/>
            <person name="Williams K.H."/>
            <person name="Hubbard S.S."/>
            <person name="Banfield J.F."/>
        </authorList>
    </citation>
    <scope>NUCLEOTIDE SEQUENCE [LARGE SCALE GENOMIC DNA]</scope>
</reference>
<feature type="transmembrane region" description="Helical" evidence="1">
    <location>
        <begin position="463"/>
        <end position="487"/>
    </location>
</feature>
<dbReference type="STRING" id="1797794.A3H40_04090"/>
<feature type="transmembrane region" description="Helical" evidence="1">
    <location>
        <begin position="380"/>
        <end position="400"/>
    </location>
</feature>
<feature type="transmembrane region" description="Helical" evidence="1">
    <location>
        <begin position="331"/>
        <end position="349"/>
    </location>
</feature>
<feature type="transmembrane region" description="Helical" evidence="1">
    <location>
        <begin position="155"/>
        <end position="173"/>
    </location>
</feature>
<organism evidence="2 3">
    <name type="scientific">Candidatus Daviesbacteria bacterium RIFCSPLOWO2_02_FULL_38_15</name>
    <dbReference type="NCBI Taxonomy" id="1797794"/>
    <lineage>
        <taxon>Bacteria</taxon>
        <taxon>Candidatus Daviesiibacteriota</taxon>
    </lineage>
</organism>
<evidence type="ECO:0000256" key="1">
    <source>
        <dbReference type="SAM" id="Phobius"/>
    </source>
</evidence>
<feature type="transmembrane region" description="Helical" evidence="1">
    <location>
        <begin position="208"/>
        <end position="225"/>
    </location>
</feature>
<feature type="transmembrane region" description="Helical" evidence="1">
    <location>
        <begin position="356"/>
        <end position="374"/>
    </location>
</feature>
<feature type="transmembrane region" description="Helical" evidence="1">
    <location>
        <begin position="179"/>
        <end position="196"/>
    </location>
</feature>
<gene>
    <name evidence="2" type="ORF">A3H40_04090</name>
</gene>
<name>A0A1F5N411_9BACT</name>
<comment type="caution">
    <text evidence="2">The sequence shown here is derived from an EMBL/GenBank/DDBJ whole genome shotgun (WGS) entry which is preliminary data.</text>
</comment>
<feature type="transmembrane region" description="Helical" evidence="1">
    <location>
        <begin position="407"/>
        <end position="424"/>
    </location>
</feature>
<dbReference type="EMBL" id="MFDV01000008">
    <property type="protein sequence ID" value="OGE72396.1"/>
    <property type="molecule type" value="Genomic_DNA"/>
</dbReference>
<keyword evidence="1" id="KW-0812">Transmembrane</keyword>
<feature type="transmembrane region" description="Helical" evidence="1">
    <location>
        <begin position="41"/>
        <end position="64"/>
    </location>
</feature>
<proteinExistence type="predicted"/>